<evidence type="ECO:0000313" key="2">
    <source>
        <dbReference type="Proteomes" id="UP001432216"/>
    </source>
</evidence>
<dbReference type="EMBL" id="CP143806">
    <property type="protein sequence ID" value="WVO18765.1"/>
    <property type="molecule type" value="Genomic_DNA"/>
</dbReference>
<evidence type="ECO:0008006" key="3">
    <source>
        <dbReference type="Google" id="ProtNLM"/>
    </source>
</evidence>
<dbReference type="GeneID" id="89986812"/>
<accession>A0ABZ2AQ81</accession>
<proteinExistence type="predicted"/>
<keyword evidence="2" id="KW-1185">Reference proteome</keyword>
<gene>
    <name evidence="1" type="ORF">IAS62_000036</name>
</gene>
<dbReference type="RefSeq" id="XP_064718005.1">
    <property type="nucleotide sequence ID" value="XM_064861933.1"/>
</dbReference>
<name>A0ABZ2AQ81_9TREE</name>
<evidence type="ECO:0000313" key="1">
    <source>
        <dbReference type="EMBL" id="WVO18765.1"/>
    </source>
</evidence>
<dbReference type="Proteomes" id="UP001432216">
    <property type="component" value="Chromosome 1"/>
</dbReference>
<sequence>MKRTGREQYRTILNSRPVPNIVVKQDNVTGSVQSIIPIPKHAVPIIEDLLRDIVKLCDRSTILSIIQVSKYWNTVGSPLIYETVRVDCEKWWLVPPKETKQTKRGSGIFRKVFGRERESTLDVAKEVDKNSLIDCNRLHIDHHRPVSPYFAYTRHLTVRCHNEGCGSAIFPSPREILPKLETINLEIIPGCEHKCAYSKEMVTSDGFIRDLSPRTVVLSNVLSLGRISQEHYHPPTSLPDMAANSITKLIICLPGCRPPRYTFEITNSLERLQWLFPQVKQMVFLLKPKISGGSKDEYAELEKANGDSNQFYQAETADTYAAELSRLFAYWKSPITIVGLENLGDDWYKSLPRNPTPEEVVNESKRRGEAERRMDIKMVKLHDWLKDESNWKEWANYVFMYSSRCHVDFYVS</sequence>
<reference evidence="1 2" key="1">
    <citation type="submission" date="2024-01" db="EMBL/GenBank/DDBJ databases">
        <title>Comparative genomics of Cryptococcus and Kwoniella reveals pathogenesis evolution and contrasting modes of karyotype evolution via chromosome fusion or intercentromeric recombination.</title>
        <authorList>
            <person name="Coelho M.A."/>
            <person name="David-Palma M."/>
            <person name="Shea T."/>
            <person name="Bowers K."/>
            <person name="McGinley-Smith S."/>
            <person name="Mohammad A.W."/>
            <person name="Gnirke A."/>
            <person name="Yurkov A.M."/>
            <person name="Nowrousian M."/>
            <person name="Sun S."/>
            <person name="Cuomo C.A."/>
            <person name="Heitman J."/>
        </authorList>
    </citation>
    <scope>NUCLEOTIDE SEQUENCE [LARGE SCALE GENOMIC DNA]</scope>
    <source>
        <strain evidence="1 2">7685027</strain>
    </source>
</reference>
<protein>
    <recommendedName>
        <fullName evidence="3">F-box domain-containing protein</fullName>
    </recommendedName>
</protein>
<organism evidence="1 2">
    <name type="scientific">Cryptococcus decagattii</name>
    <dbReference type="NCBI Taxonomy" id="1859122"/>
    <lineage>
        <taxon>Eukaryota</taxon>
        <taxon>Fungi</taxon>
        <taxon>Dikarya</taxon>
        <taxon>Basidiomycota</taxon>
        <taxon>Agaricomycotina</taxon>
        <taxon>Tremellomycetes</taxon>
        <taxon>Tremellales</taxon>
        <taxon>Cryptococcaceae</taxon>
        <taxon>Cryptococcus</taxon>
        <taxon>Cryptococcus gattii species complex</taxon>
    </lineage>
</organism>